<evidence type="ECO:0000256" key="1">
    <source>
        <dbReference type="SAM" id="MobiDB-lite"/>
    </source>
</evidence>
<dbReference type="EMBL" id="WNYA01000005">
    <property type="protein sequence ID" value="KAG8570271.1"/>
    <property type="molecule type" value="Genomic_DNA"/>
</dbReference>
<dbReference type="Pfam" id="PF21182">
    <property type="entry name" value="FOG1-like_PR"/>
    <property type="match status" value="1"/>
</dbReference>
<reference evidence="3" key="1">
    <citation type="thesis" date="2020" institute="ProQuest LLC" country="789 East Eisenhower Parkway, Ann Arbor, MI, USA">
        <title>Comparative Genomics and Chromosome Evolution.</title>
        <authorList>
            <person name="Mudd A.B."/>
        </authorList>
    </citation>
    <scope>NUCLEOTIDE SEQUENCE</scope>
    <source>
        <strain evidence="3">237g6f4</strain>
        <tissue evidence="3">Blood</tissue>
    </source>
</reference>
<dbReference type="GO" id="GO:0030154">
    <property type="term" value="P:cell differentiation"/>
    <property type="evidence" value="ECO:0007669"/>
    <property type="project" value="TreeGrafter"/>
</dbReference>
<dbReference type="GO" id="GO:0061629">
    <property type="term" value="F:RNA polymerase II-specific DNA-binding transcription factor binding"/>
    <property type="evidence" value="ECO:0007669"/>
    <property type="project" value="InterPro"/>
</dbReference>
<dbReference type="Proteomes" id="UP000824782">
    <property type="component" value="Unassembled WGS sequence"/>
</dbReference>
<feature type="compositionally biased region" description="Basic residues" evidence="1">
    <location>
        <begin position="1"/>
        <end position="13"/>
    </location>
</feature>
<feature type="domain" description="Zinc finger protein ZFPM1/2 PR" evidence="2">
    <location>
        <begin position="100"/>
        <end position="180"/>
    </location>
</feature>
<sequence length="205" mass="23287">MSRRKQSKPRQIKRPLEDAIEDEEEDCVSDENDIITKEDFPLEESFSTEFEPENMTCEDVEYFCNKAEEEGAQETAELDGEALSDKTLQAGTVADDWDGPGELEAFQKDGERRIQSRQQLPVGTTWGPFAGKMDLNNDNNILKTKAPVPLVLTDGPKWLLDVTWQGVEDSKNNCIVYNKDFQTQAHSEMKYVFCQGNLLAVIKKE</sequence>
<organism evidence="3 4">
    <name type="scientific">Engystomops pustulosus</name>
    <name type="common">Tungara frog</name>
    <name type="synonym">Physalaemus pustulosus</name>
    <dbReference type="NCBI Taxonomy" id="76066"/>
    <lineage>
        <taxon>Eukaryota</taxon>
        <taxon>Metazoa</taxon>
        <taxon>Chordata</taxon>
        <taxon>Craniata</taxon>
        <taxon>Vertebrata</taxon>
        <taxon>Euteleostomi</taxon>
        <taxon>Amphibia</taxon>
        <taxon>Batrachia</taxon>
        <taxon>Anura</taxon>
        <taxon>Neobatrachia</taxon>
        <taxon>Hyloidea</taxon>
        <taxon>Leptodactylidae</taxon>
        <taxon>Leiuperinae</taxon>
        <taxon>Engystomops</taxon>
    </lineage>
</organism>
<feature type="region of interest" description="Disordered" evidence="1">
    <location>
        <begin position="1"/>
        <end position="29"/>
    </location>
</feature>
<evidence type="ECO:0000313" key="4">
    <source>
        <dbReference type="Proteomes" id="UP000824782"/>
    </source>
</evidence>
<evidence type="ECO:0000313" key="3">
    <source>
        <dbReference type="EMBL" id="KAG8570271.1"/>
    </source>
</evidence>
<evidence type="ECO:0000259" key="2">
    <source>
        <dbReference type="Pfam" id="PF21182"/>
    </source>
</evidence>
<keyword evidence="4" id="KW-1185">Reference proteome</keyword>
<dbReference type="GO" id="GO:0005634">
    <property type="term" value="C:nucleus"/>
    <property type="evidence" value="ECO:0007669"/>
    <property type="project" value="TreeGrafter"/>
</dbReference>
<dbReference type="GO" id="GO:0007507">
    <property type="term" value="P:heart development"/>
    <property type="evidence" value="ECO:0007669"/>
    <property type="project" value="TreeGrafter"/>
</dbReference>
<proteinExistence type="predicted"/>
<accession>A0AAV7BCL8</accession>
<name>A0AAV7BCL8_ENGPU</name>
<dbReference type="PANTHER" id="PTHR12958">
    <property type="entry name" value="FRIEND OF GATA2-RELATED"/>
    <property type="match status" value="1"/>
</dbReference>
<dbReference type="InterPro" id="IPR049361">
    <property type="entry name" value="ZFPM1/2_PR"/>
</dbReference>
<gene>
    <name evidence="3" type="ORF">GDO81_011182</name>
</gene>
<dbReference type="GO" id="GO:0000122">
    <property type="term" value="P:negative regulation of transcription by RNA polymerase II"/>
    <property type="evidence" value="ECO:0007669"/>
    <property type="project" value="TreeGrafter"/>
</dbReference>
<feature type="compositionally biased region" description="Acidic residues" evidence="1">
    <location>
        <begin position="18"/>
        <end position="29"/>
    </location>
</feature>
<dbReference type="InterPro" id="IPR039746">
    <property type="entry name" value="FOG"/>
</dbReference>
<dbReference type="GO" id="GO:0045944">
    <property type="term" value="P:positive regulation of transcription by RNA polymerase II"/>
    <property type="evidence" value="ECO:0007669"/>
    <property type="project" value="TreeGrafter"/>
</dbReference>
<protein>
    <recommendedName>
        <fullName evidence="2">Zinc finger protein ZFPM1/2 PR domain-containing protein</fullName>
    </recommendedName>
</protein>
<dbReference type="AlphaFoldDB" id="A0AAV7BCL8"/>
<dbReference type="PANTHER" id="PTHR12958:SF5">
    <property type="entry name" value="ZINC FINGER PROTEIN ZFPM2"/>
    <property type="match status" value="1"/>
</dbReference>
<comment type="caution">
    <text evidence="3">The sequence shown here is derived from an EMBL/GenBank/DDBJ whole genome shotgun (WGS) entry which is preliminary data.</text>
</comment>